<dbReference type="SUPFAM" id="SSF52540">
    <property type="entry name" value="P-loop containing nucleoside triphosphate hydrolases"/>
    <property type="match status" value="1"/>
</dbReference>
<feature type="region of interest" description="Disordered" evidence="2">
    <location>
        <begin position="726"/>
        <end position="751"/>
    </location>
</feature>
<dbReference type="InterPro" id="IPR038734">
    <property type="entry name" value="YhaN_AAA"/>
</dbReference>
<dbReference type="Proteomes" id="UP000325641">
    <property type="component" value="Chromosome"/>
</dbReference>
<dbReference type="Gene3D" id="3.40.50.300">
    <property type="entry name" value="P-loop containing nucleotide triphosphate hydrolases"/>
    <property type="match status" value="2"/>
</dbReference>
<feature type="coiled-coil region" evidence="1">
    <location>
        <begin position="283"/>
        <end position="310"/>
    </location>
</feature>
<organism evidence="4 5">
    <name type="scientific">Bradyrhizobium betae</name>
    <dbReference type="NCBI Taxonomy" id="244734"/>
    <lineage>
        <taxon>Bacteria</taxon>
        <taxon>Pseudomonadati</taxon>
        <taxon>Pseudomonadota</taxon>
        <taxon>Alphaproteobacteria</taxon>
        <taxon>Hyphomicrobiales</taxon>
        <taxon>Nitrobacteraceae</taxon>
        <taxon>Bradyrhizobium</taxon>
    </lineage>
</organism>
<feature type="domain" description="YhaN AAA" evidence="3">
    <location>
        <begin position="1"/>
        <end position="208"/>
    </location>
</feature>
<reference evidence="5" key="1">
    <citation type="submission" date="2019-10" db="EMBL/GenBank/DDBJ databases">
        <title>Complete Genome Sequence of Bradyrhizobium betae type strain PL7HG1T.</title>
        <authorList>
            <person name="Bromfield E.S.P."/>
            <person name="Cloutier S."/>
        </authorList>
    </citation>
    <scope>NUCLEOTIDE SEQUENCE [LARGE SCALE GENOMIC DNA]</scope>
    <source>
        <strain evidence="5">PL7HG1</strain>
    </source>
</reference>
<feature type="coiled-coil region" evidence="1">
    <location>
        <begin position="388"/>
        <end position="465"/>
    </location>
</feature>
<feature type="compositionally biased region" description="Basic and acidic residues" evidence="2">
    <location>
        <begin position="726"/>
        <end position="749"/>
    </location>
</feature>
<dbReference type="InterPro" id="IPR027417">
    <property type="entry name" value="P-loop_NTPase"/>
</dbReference>
<evidence type="ECO:0000259" key="3">
    <source>
        <dbReference type="Pfam" id="PF13514"/>
    </source>
</evidence>
<dbReference type="PANTHER" id="PTHR41259">
    <property type="entry name" value="DOUBLE-STRAND BREAK REPAIR RAD50 ATPASE, PUTATIVE-RELATED"/>
    <property type="match status" value="1"/>
</dbReference>
<dbReference type="KEGG" id="bbet:F8237_16955"/>
<name>A0A5P6P6K4_9BRAD</name>
<accession>A0A5P6P6K4</accession>
<dbReference type="AlphaFoldDB" id="A0A5P6P6K4"/>
<evidence type="ECO:0000313" key="5">
    <source>
        <dbReference type="Proteomes" id="UP000325641"/>
    </source>
</evidence>
<feature type="coiled-coil region" evidence="1">
    <location>
        <begin position="957"/>
        <end position="1014"/>
    </location>
</feature>
<dbReference type="EMBL" id="CP044543">
    <property type="protein sequence ID" value="QFI73949.1"/>
    <property type="molecule type" value="Genomic_DNA"/>
</dbReference>
<protein>
    <submittedName>
        <fullName evidence="4">AAA family ATPase</fullName>
    </submittedName>
</protein>
<gene>
    <name evidence="4" type="ORF">F8237_16955</name>
</gene>
<sequence length="1190" mass="131885">MRIRRLDLLRYGHFTDTDFQLPAAQPDLHVIYGPNEAGKSTALSAIEDLFFGIPHNSPRNFLHDYNSMRVGALLESGAETLEVRRRKGNRDTLLDKSGTPLPAGDAALAGMLAGADKAFFTRMFCLDHERLKSGGQEILQAQDDVGQMLFSAGAGIVGLRDRRKAIDEEADTLWASRRAAHRKYYQTDDKLKAADAALREHTVTAAKWQELKTALEDANSAYSGVETAIEGKSAELRKLNRVRRVFRDVRKRAQLAADIEALGTALLLPEGAAAALDEAIKDDGTANTRIETLTEEIEKLQKERSALSYEEPLLMRADDIARLHERRIQIRLGRTDLPKRRTELTIAEAHLARLASELEWDVDDSAAIMRRIPTRPKLTSARSLLNLRGELNSAVEGAKTAIAEAEDKASDLTRELDEADVSVDISTLGAAIKACREAGDISGRIAAADREAKDADAACERLLKTLRPLAETVDGLLIMTVPHKDAVQSHRDTLRDFERRKQSCDERVRSAEQELARHNKAYTRIATSEHAVPPEEFEKLRERRDLGWSIIRRKYVEQAPITDAEIHGYQHGDTLSNAYEGAIKQVDEAADRRYEKAEATARLAEISRQVAEQQELLVVLRAENDALVAEQEKHEGVWQGLWNNAGLSPLSPDEMLAWIDIRIQIVQSADKGVAAASQASAHRSEEKSYKAHLSNELGILGMEMGTHASKPLRILIELAADIHKRHEKESEDRRSLEASIKKANADTERKRKSLQAAETRFSEWQDQSATALIALALNPASAAESLVTQLNVFDDMREVAAKITELRQERIDKIERDITAYEQDVSDLVQAIAAQLSDMDPDDAVLELERRVEDATRVRQLITDKETALGAQQQKVDECHKSRVGARRTIDELQEAAAVSTVEALRIAIGRSDQMRSLRRELDAATEAIASDGDGLSVAELTDECAIANPDQLAAREETIGQELQSLRERLMEARQSEIAARHAFEAVGGNDGAARAAADRQSALAEMKEIAEQYVRLRSSALLLQWAIDRYRREKQAPLLRRAGEFFSILTGNSFTDLQLEFDQNDNARLAGMRHDGKSVSVTGMSTGSADQLYLALRVAAIEDYLDHAPPLPFIADDLFINFDDDRAAAGFRVLGELARKTQVLFFTHHEHLIDIANKALGAKVSAIRLPGQNFAAERNAPLVAVASG</sequence>
<dbReference type="OrthoDB" id="9764467at2"/>
<evidence type="ECO:0000313" key="4">
    <source>
        <dbReference type="EMBL" id="QFI73949.1"/>
    </source>
</evidence>
<proteinExistence type="predicted"/>
<keyword evidence="1" id="KW-0175">Coiled coil</keyword>
<dbReference type="Pfam" id="PF13514">
    <property type="entry name" value="AAA_27"/>
    <property type="match status" value="1"/>
</dbReference>
<feature type="coiled-coil region" evidence="1">
    <location>
        <begin position="594"/>
        <end position="630"/>
    </location>
</feature>
<evidence type="ECO:0000256" key="1">
    <source>
        <dbReference type="SAM" id="Coils"/>
    </source>
</evidence>
<dbReference type="PANTHER" id="PTHR41259:SF1">
    <property type="entry name" value="DOUBLE-STRAND BREAK REPAIR RAD50 ATPASE, PUTATIVE-RELATED"/>
    <property type="match status" value="1"/>
</dbReference>
<evidence type="ECO:0000256" key="2">
    <source>
        <dbReference type="SAM" id="MobiDB-lite"/>
    </source>
</evidence>
<feature type="coiled-coil region" evidence="1">
    <location>
        <begin position="494"/>
        <end position="521"/>
    </location>
</feature>
<dbReference type="RefSeq" id="WP_151646390.1">
    <property type="nucleotide sequence ID" value="NZ_CP044543.1"/>
</dbReference>